<dbReference type="PATRIC" id="fig|502682.8.peg.1649"/>
<name>A0A0G9MLD5_9SPHN</name>
<evidence type="ECO:0000313" key="2">
    <source>
        <dbReference type="Proteomes" id="UP000053070"/>
    </source>
</evidence>
<accession>A0A0G9MLD5</accession>
<proteinExistence type="predicted"/>
<dbReference type="AlphaFoldDB" id="A0A0G9MLD5"/>
<protein>
    <submittedName>
        <fullName evidence="1">Uncharacterized protein</fullName>
    </submittedName>
</protein>
<comment type="caution">
    <text evidence="1">The sequence shown here is derived from an EMBL/GenBank/DDBJ whole genome shotgun (WGS) entry which is preliminary data.</text>
</comment>
<organism evidence="1 2">
    <name type="scientific">Aurantiacibacter gangjinensis</name>
    <dbReference type="NCBI Taxonomy" id="502682"/>
    <lineage>
        <taxon>Bacteria</taxon>
        <taxon>Pseudomonadati</taxon>
        <taxon>Pseudomonadota</taxon>
        <taxon>Alphaproteobacteria</taxon>
        <taxon>Sphingomonadales</taxon>
        <taxon>Erythrobacteraceae</taxon>
        <taxon>Aurantiacibacter</taxon>
    </lineage>
</organism>
<sequence>MKLARGPRPWSIRLFAILFLASALIRFVDGLLDPTTMIVDLFRWLPNITITQDIAVVALNAQFTIALIPVALIWFRASRIARILIGVMVGVRLLALSELVAAWQQWGALDPVEPIMLALSAAALAQLFTPSANRWIALKGRREADAFE</sequence>
<dbReference type="OrthoDB" id="7411042at2"/>
<dbReference type="STRING" id="502682.BMF35_a0617"/>
<dbReference type="KEGG" id="egn:BMF35_a0617"/>
<gene>
    <name evidence="1" type="ORF">AAW01_08070</name>
</gene>
<evidence type="ECO:0000313" key="1">
    <source>
        <dbReference type="EMBL" id="KLE31515.1"/>
    </source>
</evidence>
<dbReference type="RefSeq" id="WP_047006867.1">
    <property type="nucleotide sequence ID" value="NZ_CP018097.1"/>
</dbReference>
<dbReference type="Proteomes" id="UP000053070">
    <property type="component" value="Unassembled WGS sequence"/>
</dbReference>
<reference evidence="1 2" key="1">
    <citation type="submission" date="2015-04" db="EMBL/GenBank/DDBJ databases">
        <title>The draft genome sequence of Erythrobacr gangjinensis K7-2.</title>
        <authorList>
            <person name="Zhuang L."/>
            <person name="Liu Y."/>
            <person name="Shao Z."/>
        </authorList>
    </citation>
    <scope>NUCLEOTIDE SEQUENCE [LARGE SCALE GENOMIC DNA]</scope>
    <source>
        <strain evidence="1 2">K7-2</strain>
    </source>
</reference>
<dbReference type="EMBL" id="LBHC01000002">
    <property type="protein sequence ID" value="KLE31515.1"/>
    <property type="molecule type" value="Genomic_DNA"/>
</dbReference>
<keyword evidence="2" id="KW-1185">Reference proteome</keyword>